<evidence type="ECO:0000259" key="7">
    <source>
        <dbReference type="PROSITE" id="PS50885"/>
    </source>
</evidence>
<proteinExistence type="inferred from homology"/>
<dbReference type="Gene3D" id="6.10.340.10">
    <property type="match status" value="1"/>
</dbReference>
<keyword evidence="5" id="KW-1133">Transmembrane helix</keyword>
<dbReference type="InterPro" id="IPR024478">
    <property type="entry name" value="HlyB_4HB_MCP"/>
</dbReference>
<dbReference type="PROSITE" id="PS50885">
    <property type="entry name" value="HAMP"/>
    <property type="match status" value="1"/>
</dbReference>
<protein>
    <submittedName>
        <fullName evidence="8">Chemotaxis protein</fullName>
    </submittedName>
</protein>
<name>A0A0A3Y2U6_BRAJP</name>
<dbReference type="PANTHER" id="PTHR43531:SF11">
    <property type="entry name" value="METHYL-ACCEPTING CHEMOTAXIS PROTEIN 3"/>
    <property type="match status" value="1"/>
</dbReference>
<dbReference type="RefSeq" id="WP_028159047.1">
    <property type="nucleotide sequence ID" value="NZ_JANUDC010000001.1"/>
</dbReference>
<dbReference type="Proteomes" id="UP000030377">
    <property type="component" value="Unassembled WGS sequence"/>
</dbReference>
<evidence type="ECO:0000256" key="3">
    <source>
        <dbReference type="PROSITE-ProRule" id="PRU00284"/>
    </source>
</evidence>
<dbReference type="PRINTS" id="PR00260">
    <property type="entry name" value="CHEMTRNSDUCR"/>
</dbReference>
<sequence>MRFTVKAKLASAFGVVILLSMIAGAVGYMKLADMVGTTELLVSRAGRMEKAAELKEGVLFLVRAEKNSILAASDAEHEQFQADLIKNRDAITKSKDEIYTAASESGKKLMENFNVAFAKLNAYQDETVRLAKTDKPKALDRSMHDGRKVVADAIEAADGYIKNVKKNMAEQAEQAKQDGARAEMLLMSLVIASLLIAAVAATWIALNISRALAQAVGLADAVAIGDLSHKIESSSNDEIGDLIKSLNAMTVNLNATAALANQIAQGDLMVEAKPLSDKDTLGLALERMVEKLRQIVSEALTAAQNVSAGSQELSASAEQLSQGATEQASSAEEASSSMEEMASNVKQNADNANQTEKIAAQSAKDAEASGAAVGRAVNAMQTIAEKITIVQEIARQTDLLALNAAVEAARAGEHGKGFAVVASEVRKLAERSQAAAAEIGTLSTETVKVAQEAGNMLSKLVPDIKRTAELVEEITAACREQDVGSAQINEAIQQLDKVGQQNASASEQVSSTSEELASQAEQLQSTIAYFRIEQGRSQAAAPIDRAVSQLRAKAATMAAVERPAKKPQARPARAVKAAGGGGFAFDMNDGEDDRDADFQR</sequence>
<dbReference type="CDD" id="cd06225">
    <property type="entry name" value="HAMP"/>
    <property type="match status" value="1"/>
</dbReference>
<dbReference type="GO" id="GO:0005886">
    <property type="term" value="C:plasma membrane"/>
    <property type="evidence" value="ECO:0007669"/>
    <property type="project" value="TreeGrafter"/>
</dbReference>
<keyword evidence="5" id="KW-0812">Transmembrane</keyword>
<dbReference type="Gene3D" id="1.10.287.950">
    <property type="entry name" value="Methyl-accepting chemotaxis protein"/>
    <property type="match status" value="1"/>
</dbReference>
<feature type="transmembrane region" description="Helical" evidence="5">
    <location>
        <begin position="184"/>
        <end position="206"/>
    </location>
</feature>
<evidence type="ECO:0000256" key="5">
    <source>
        <dbReference type="SAM" id="Phobius"/>
    </source>
</evidence>
<feature type="domain" description="Methyl-accepting transducer" evidence="6">
    <location>
        <begin position="302"/>
        <end position="517"/>
    </location>
</feature>
<dbReference type="GO" id="GO:0006935">
    <property type="term" value="P:chemotaxis"/>
    <property type="evidence" value="ECO:0007669"/>
    <property type="project" value="UniProtKB-KW"/>
</dbReference>
<dbReference type="GO" id="GO:0004888">
    <property type="term" value="F:transmembrane signaling receptor activity"/>
    <property type="evidence" value="ECO:0007669"/>
    <property type="project" value="InterPro"/>
</dbReference>
<evidence type="ECO:0000256" key="1">
    <source>
        <dbReference type="ARBA" id="ARBA00022500"/>
    </source>
</evidence>
<dbReference type="EMBL" id="JRPN01000006">
    <property type="protein sequence ID" value="KGT79904.1"/>
    <property type="molecule type" value="Genomic_DNA"/>
</dbReference>
<evidence type="ECO:0000256" key="2">
    <source>
        <dbReference type="ARBA" id="ARBA00029447"/>
    </source>
</evidence>
<feature type="region of interest" description="Disordered" evidence="4">
    <location>
        <begin position="561"/>
        <end position="600"/>
    </location>
</feature>
<reference evidence="8 9" key="1">
    <citation type="submission" date="2014-09" db="EMBL/GenBank/DDBJ databases">
        <title>Draft genome of Bradyrhizobium japonicum Is-34.</title>
        <authorList>
            <person name="Tsurumaru H."/>
            <person name="Yamakawa T."/>
            <person name="Hashimoto S."/>
            <person name="Okizaki K."/>
            <person name="Kanesaki Y."/>
            <person name="Yoshikawa H."/>
            <person name="Yajima S."/>
        </authorList>
    </citation>
    <scope>NUCLEOTIDE SEQUENCE [LARGE SCALE GENOMIC DNA]</scope>
    <source>
        <strain evidence="8 9">Is-34</strain>
    </source>
</reference>
<dbReference type="SMART" id="SM00304">
    <property type="entry name" value="HAMP"/>
    <property type="match status" value="1"/>
</dbReference>
<dbReference type="InterPro" id="IPR004090">
    <property type="entry name" value="Chemotax_Me-accpt_rcpt"/>
</dbReference>
<keyword evidence="5" id="KW-0472">Membrane</keyword>
<evidence type="ECO:0000259" key="6">
    <source>
        <dbReference type="PROSITE" id="PS50111"/>
    </source>
</evidence>
<dbReference type="FunFam" id="1.10.287.950:FF:000008">
    <property type="entry name" value="Methyl-accepting chemotaxis protein"/>
    <property type="match status" value="1"/>
</dbReference>
<dbReference type="Pfam" id="PF00015">
    <property type="entry name" value="MCPsignal"/>
    <property type="match status" value="1"/>
</dbReference>
<feature type="region of interest" description="Disordered" evidence="4">
    <location>
        <begin position="314"/>
        <end position="346"/>
    </location>
</feature>
<feature type="compositionally biased region" description="Acidic residues" evidence="4">
    <location>
        <begin position="588"/>
        <end position="600"/>
    </location>
</feature>
<feature type="compositionally biased region" description="Low complexity" evidence="4">
    <location>
        <begin position="328"/>
        <end position="343"/>
    </location>
</feature>
<comment type="caution">
    <text evidence="8">The sequence shown here is derived from an EMBL/GenBank/DDBJ whole genome shotgun (WGS) entry which is preliminary data.</text>
</comment>
<evidence type="ECO:0000313" key="9">
    <source>
        <dbReference type="Proteomes" id="UP000030377"/>
    </source>
</evidence>
<dbReference type="GO" id="GO:0007165">
    <property type="term" value="P:signal transduction"/>
    <property type="evidence" value="ECO:0007669"/>
    <property type="project" value="UniProtKB-KW"/>
</dbReference>
<dbReference type="STRING" id="375.BKD09_RS39315"/>
<dbReference type="Pfam" id="PF12729">
    <property type="entry name" value="4HB_MCP_1"/>
    <property type="match status" value="1"/>
</dbReference>
<accession>A0A0A3Y2U6</accession>
<dbReference type="InterPro" id="IPR003660">
    <property type="entry name" value="HAMP_dom"/>
</dbReference>
<dbReference type="SUPFAM" id="SSF58104">
    <property type="entry name" value="Methyl-accepting chemotaxis protein (MCP) signaling domain"/>
    <property type="match status" value="1"/>
</dbReference>
<dbReference type="eggNOG" id="COG0840">
    <property type="taxonomic scope" value="Bacteria"/>
</dbReference>
<dbReference type="InterPro" id="IPR051310">
    <property type="entry name" value="MCP_chemotaxis"/>
</dbReference>
<dbReference type="AlphaFoldDB" id="A0A0A3Y2U6"/>
<dbReference type="InterPro" id="IPR004089">
    <property type="entry name" value="MCPsignal_dom"/>
</dbReference>
<organism evidence="8 9">
    <name type="scientific">Bradyrhizobium japonicum</name>
    <dbReference type="NCBI Taxonomy" id="375"/>
    <lineage>
        <taxon>Bacteria</taxon>
        <taxon>Pseudomonadati</taxon>
        <taxon>Pseudomonadota</taxon>
        <taxon>Alphaproteobacteria</taxon>
        <taxon>Hyphomicrobiales</taxon>
        <taxon>Nitrobacteraceae</taxon>
        <taxon>Bradyrhizobium</taxon>
    </lineage>
</organism>
<evidence type="ECO:0000256" key="4">
    <source>
        <dbReference type="SAM" id="MobiDB-lite"/>
    </source>
</evidence>
<feature type="domain" description="HAMP" evidence="7">
    <location>
        <begin position="206"/>
        <end position="258"/>
    </location>
</feature>
<gene>
    <name evidence="8" type="ORF">MA20_10430</name>
</gene>
<dbReference type="PROSITE" id="PS50111">
    <property type="entry name" value="CHEMOTAXIS_TRANSDUC_2"/>
    <property type="match status" value="1"/>
</dbReference>
<dbReference type="Pfam" id="PF00672">
    <property type="entry name" value="HAMP"/>
    <property type="match status" value="1"/>
</dbReference>
<evidence type="ECO:0000313" key="8">
    <source>
        <dbReference type="EMBL" id="KGT79904.1"/>
    </source>
</evidence>
<keyword evidence="3" id="KW-0807">Transducer</keyword>
<dbReference type="PANTHER" id="PTHR43531">
    <property type="entry name" value="PROTEIN ICFG"/>
    <property type="match status" value="1"/>
</dbReference>
<comment type="similarity">
    <text evidence="2">Belongs to the methyl-accepting chemotaxis (MCP) protein family.</text>
</comment>
<dbReference type="SMART" id="SM00283">
    <property type="entry name" value="MA"/>
    <property type="match status" value="1"/>
</dbReference>
<feature type="compositionally biased region" description="Polar residues" evidence="4">
    <location>
        <begin position="314"/>
        <end position="327"/>
    </location>
</feature>
<keyword evidence="1" id="KW-0145">Chemotaxis</keyword>